<reference evidence="1" key="1">
    <citation type="submission" date="2021-05" db="EMBL/GenBank/DDBJ databases">
        <title>Energy efficiency and biological interactions define the core microbiome of deep oligotrophic groundwater.</title>
        <authorList>
            <person name="Mehrshad M."/>
            <person name="Lopez-Fernandez M."/>
            <person name="Bell E."/>
            <person name="Bernier-Latmani R."/>
            <person name="Bertilsson S."/>
            <person name="Dopson M."/>
        </authorList>
    </citation>
    <scope>NUCLEOTIDE SEQUENCE</scope>
    <source>
        <strain evidence="1">Modern_marine.mb.64</strain>
    </source>
</reference>
<evidence type="ECO:0000313" key="1">
    <source>
        <dbReference type="EMBL" id="MBU2692597.1"/>
    </source>
</evidence>
<name>A0A948RZP8_UNCEI</name>
<dbReference type="EMBL" id="JAHJDP010000096">
    <property type="protein sequence ID" value="MBU2692597.1"/>
    <property type="molecule type" value="Genomic_DNA"/>
</dbReference>
<comment type="caution">
    <text evidence="1">The sequence shown here is derived from an EMBL/GenBank/DDBJ whole genome shotgun (WGS) entry which is preliminary data.</text>
</comment>
<sequence length="432" mass="46435">MIHTATMRVKAIFDPNMISIPIALWVITFMIAGLAFSATAGGGETLAQDVEQLLRAADKDITAGQLAPAAEKIAEAEKKLAELKTADPRHRAVRPMTARLAAVQKRYQEALAAGPPETEAADAAAAAGATAQADAELMIALYDKYYPQLDLIHGNSLVYGIQESDAKKALADVEAAEALLPEFASELGRLADTYGTESMEIGNNLHSKGVKISGDPGGRLAYLIEATGKVRKSREASAVSCAQNAETLLGNHSGPITDARLKRLEDVKKLLVVGHELDPNNDKVGTMLAEIDDQISGASLQMEAEINAAAWAGNVQSFPGPGDTGALAKEALSFFRAHDGWGGRKDKKIEVLDVCVRGPWQVAERDIFGRVISWRLPIHVAVTDPDLRPRNIARVYELSILALEGSPDHAPQKPPFGGYWVGNSWMMRLDNF</sequence>
<proteinExistence type="predicted"/>
<evidence type="ECO:0000313" key="2">
    <source>
        <dbReference type="Proteomes" id="UP000777784"/>
    </source>
</evidence>
<accession>A0A948RZP8</accession>
<gene>
    <name evidence="1" type="ORF">KJ970_16910</name>
</gene>
<dbReference type="AlphaFoldDB" id="A0A948RZP8"/>
<dbReference type="Proteomes" id="UP000777784">
    <property type="component" value="Unassembled WGS sequence"/>
</dbReference>
<protein>
    <submittedName>
        <fullName evidence="1">Uncharacterized protein</fullName>
    </submittedName>
</protein>
<organism evidence="1 2">
    <name type="scientific">Eiseniibacteriota bacterium</name>
    <dbReference type="NCBI Taxonomy" id="2212470"/>
    <lineage>
        <taxon>Bacteria</taxon>
        <taxon>Candidatus Eiseniibacteriota</taxon>
    </lineage>
</organism>